<evidence type="ECO:0000313" key="3">
    <source>
        <dbReference type="WBParaSite" id="Gr19_v10_g2546.t1"/>
    </source>
</evidence>
<dbReference type="WBParaSite" id="Gr19_v10_g2546.t1">
    <property type="protein sequence ID" value="Gr19_v10_g2546.t1"/>
    <property type="gene ID" value="Gr19_v10_g2546"/>
</dbReference>
<sequence length="79" mass="8068">MNAQKTIVVAFVIAIAMLSMDVPLVDAQCCYVDGSNCLSSGCCTTCVFGPECTCIDLKPPSAGNAVEEAADGTDTDGSK</sequence>
<dbReference type="Proteomes" id="UP000887572">
    <property type="component" value="Unplaced"/>
</dbReference>
<organism evidence="2 3">
    <name type="scientific">Globodera rostochiensis</name>
    <name type="common">Golden nematode worm</name>
    <name type="synonym">Heterodera rostochiensis</name>
    <dbReference type="NCBI Taxonomy" id="31243"/>
    <lineage>
        <taxon>Eukaryota</taxon>
        <taxon>Metazoa</taxon>
        <taxon>Ecdysozoa</taxon>
        <taxon>Nematoda</taxon>
        <taxon>Chromadorea</taxon>
        <taxon>Rhabditida</taxon>
        <taxon>Tylenchina</taxon>
        <taxon>Tylenchomorpha</taxon>
        <taxon>Tylenchoidea</taxon>
        <taxon>Heteroderidae</taxon>
        <taxon>Heteroderinae</taxon>
        <taxon>Globodera</taxon>
    </lineage>
</organism>
<proteinExistence type="predicted"/>
<protein>
    <submittedName>
        <fullName evidence="3">Uncharacterized protein</fullName>
    </submittedName>
</protein>
<evidence type="ECO:0000313" key="2">
    <source>
        <dbReference type="Proteomes" id="UP000887572"/>
    </source>
</evidence>
<keyword evidence="2" id="KW-1185">Reference proteome</keyword>
<feature type="chain" id="PRO_5036788204" evidence="1">
    <location>
        <begin position="28"/>
        <end position="79"/>
    </location>
</feature>
<reference evidence="3" key="1">
    <citation type="submission" date="2022-11" db="UniProtKB">
        <authorList>
            <consortium name="WormBaseParasite"/>
        </authorList>
    </citation>
    <scope>IDENTIFICATION</scope>
</reference>
<evidence type="ECO:0000256" key="1">
    <source>
        <dbReference type="SAM" id="SignalP"/>
    </source>
</evidence>
<accession>A0A914HMK6</accession>
<name>A0A914HMK6_GLORO</name>
<dbReference type="AlphaFoldDB" id="A0A914HMK6"/>
<feature type="signal peptide" evidence="1">
    <location>
        <begin position="1"/>
        <end position="27"/>
    </location>
</feature>
<keyword evidence="1" id="KW-0732">Signal</keyword>